<evidence type="ECO:0000313" key="2">
    <source>
        <dbReference type="EMBL" id="MRH79081.1"/>
    </source>
</evidence>
<dbReference type="GO" id="GO:0003676">
    <property type="term" value="F:nucleic acid binding"/>
    <property type="evidence" value="ECO:0007669"/>
    <property type="project" value="InterPro"/>
</dbReference>
<dbReference type="SMART" id="SM00507">
    <property type="entry name" value="HNHc"/>
    <property type="match status" value="1"/>
</dbReference>
<keyword evidence="3" id="KW-1185">Reference proteome</keyword>
<keyword evidence="2" id="KW-0378">Hydrolase</keyword>
<reference evidence="2 3" key="1">
    <citation type="submission" date="2019-11" db="EMBL/GenBank/DDBJ databases">
        <authorList>
            <person name="Zhang X.Y."/>
        </authorList>
    </citation>
    <scope>NUCLEOTIDE SEQUENCE [LARGE SCALE GENOMIC DNA]</scope>
    <source>
        <strain evidence="2 3">C176</strain>
    </source>
</reference>
<sequence>MRERNTDRQGRPFPDDIRQAVWRKATVVSGRDPAVVRQDRCGAHICRDKHGKRVDGGWEIDHIKPVALGGSDDLFNLQPLHWANNLAKGDDLHFANNTARLGVKLGCVV</sequence>
<dbReference type="GO" id="GO:0004519">
    <property type="term" value="F:endonuclease activity"/>
    <property type="evidence" value="ECO:0007669"/>
    <property type="project" value="UniProtKB-KW"/>
</dbReference>
<feature type="domain" description="HNH nuclease" evidence="1">
    <location>
        <begin position="29"/>
        <end position="86"/>
    </location>
</feature>
<comment type="caution">
    <text evidence="2">The sequence shown here is derived from an EMBL/GenBank/DDBJ whole genome shotgun (WGS) entry which is preliminary data.</text>
</comment>
<dbReference type="GO" id="GO:0008270">
    <property type="term" value="F:zinc ion binding"/>
    <property type="evidence" value="ECO:0007669"/>
    <property type="project" value="InterPro"/>
</dbReference>
<dbReference type="AlphaFoldDB" id="A0A6N7QRJ2"/>
<evidence type="ECO:0000313" key="3">
    <source>
        <dbReference type="Proteomes" id="UP000433788"/>
    </source>
</evidence>
<dbReference type="Gene3D" id="1.10.30.50">
    <property type="match status" value="1"/>
</dbReference>
<keyword evidence="2" id="KW-0255">Endonuclease</keyword>
<dbReference type="Proteomes" id="UP000433788">
    <property type="component" value="Unassembled WGS sequence"/>
</dbReference>
<dbReference type="InterPro" id="IPR002711">
    <property type="entry name" value="HNH"/>
</dbReference>
<gene>
    <name evidence="2" type="ORF">GH984_10250</name>
</gene>
<organism evidence="2 3">
    <name type="scientific">Spiribacter salilacus</name>
    <dbReference type="NCBI Taxonomy" id="2664894"/>
    <lineage>
        <taxon>Bacteria</taxon>
        <taxon>Pseudomonadati</taxon>
        <taxon>Pseudomonadota</taxon>
        <taxon>Gammaproteobacteria</taxon>
        <taxon>Chromatiales</taxon>
        <taxon>Ectothiorhodospiraceae</taxon>
        <taxon>Spiribacter</taxon>
    </lineage>
</organism>
<proteinExistence type="predicted"/>
<evidence type="ECO:0000259" key="1">
    <source>
        <dbReference type="SMART" id="SM00507"/>
    </source>
</evidence>
<dbReference type="RefSeq" id="WP_153720123.1">
    <property type="nucleotide sequence ID" value="NZ_WJPP01000005.1"/>
</dbReference>
<keyword evidence="2" id="KW-0540">Nuclease</keyword>
<dbReference type="PANTHER" id="PTHR33427">
    <property type="entry name" value="HNH ENDONUCLEASE"/>
    <property type="match status" value="1"/>
</dbReference>
<dbReference type="InterPro" id="IPR003615">
    <property type="entry name" value="HNH_nuc"/>
</dbReference>
<dbReference type="EMBL" id="WJPP01000005">
    <property type="protein sequence ID" value="MRH79081.1"/>
    <property type="molecule type" value="Genomic_DNA"/>
</dbReference>
<name>A0A6N7QRJ2_9GAMM</name>
<protein>
    <submittedName>
        <fullName evidence="2">HNH endonuclease</fullName>
    </submittedName>
</protein>
<accession>A0A6N7QRJ2</accession>
<dbReference type="Pfam" id="PF01844">
    <property type="entry name" value="HNH"/>
    <property type="match status" value="1"/>
</dbReference>
<dbReference type="CDD" id="cd00085">
    <property type="entry name" value="HNHc"/>
    <property type="match status" value="1"/>
</dbReference>
<dbReference type="PANTHER" id="PTHR33427:SF3">
    <property type="entry name" value="HNH ENDONUCLEASE"/>
    <property type="match status" value="1"/>
</dbReference>